<name>A0A6C0LU55_9ZZZZ</name>
<reference evidence="1" key="1">
    <citation type="journal article" date="2020" name="Nature">
        <title>Giant virus diversity and host interactions through global metagenomics.</title>
        <authorList>
            <person name="Schulz F."/>
            <person name="Roux S."/>
            <person name="Paez-Espino D."/>
            <person name="Jungbluth S."/>
            <person name="Walsh D.A."/>
            <person name="Denef V.J."/>
            <person name="McMahon K.D."/>
            <person name="Konstantinidis K.T."/>
            <person name="Eloe-Fadrosh E.A."/>
            <person name="Kyrpides N.C."/>
            <person name="Woyke T."/>
        </authorList>
    </citation>
    <scope>NUCLEOTIDE SEQUENCE</scope>
    <source>
        <strain evidence="1">GVMAG-S-1016713-123</strain>
    </source>
</reference>
<accession>A0A6C0LU55</accession>
<protein>
    <submittedName>
        <fullName evidence="1">Uncharacterized protein</fullName>
    </submittedName>
</protein>
<sequence length="172" mass="20006">MNKIYSMKNGVCIRNDDRNTEINNRIFARNLTEKPLEPVYDIRATPTKYVKMPVVNIRREMNETQANYPIYNGDKQFYPGNSKAPWSGFANNVDLETKLHNTTFALQKCDQREYIPSTTSNMYSYPMSDLPAPLQHGLLFHVPEIKTDVKEFNDNDVFNNSTRSQRNIFKGK</sequence>
<organism evidence="1">
    <name type="scientific">viral metagenome</name>
    <dbReference type="NCBI Taxonomy" id="1070528"/>
    <lineage>
        <taxon>unclassified sequences</taxon>
        <taxon>metagenomes</taxon>
        <taxon>organismal metagenomes</taxon>
    </lineage>
</organism>
<evidence type="ECO:0000313" key="1">
    <source>
        <dbReference type="EMBL" id="QHU34299.1"/>
    </source>
</evidence>
<proteinExistence type="predicted"/>
<dbReference type="EMBL" id="MN740568">
    <property type="protein sequence ID" value="QHU34299.1"/>
    <property type="molecule type" value="Genomic_DNA"/>
</dbReference>
<dbReference type="AlphaFoldDB" id="A0A6C0LU55"/>